<reference evidence="3" key="1">
    <citation type="submission" date="2020-01" db="EMBL/GenBank/DDBJ databases">
        <title>Muricauda ochracea sp. nov., isolated from a tidal flat of Garorim bay in Korea.</title>
        <authorList>
            <person name="Kim D."/>
            <person name="Yoo Y."/>
            <person name="Kim J.-J."/>
        </authorList>
    </citation>
    <scope>NUCLEOTIDE SEQUENCE</scope>
    <source>
        <strain evidence="3">JGD-17</strain>
    </source>
</reference>
<feature type="domain" description="DUF4136" evidence="2">
    <location>
        <begin position="27"/>
        <end position="173"/>
    </location>
</feature>
<dbReference type="Proteomes" id="UP000667650">
    <property type="component" value="Unassembled WGS sequence"/>
</dbReference>
<feature type="chain" id="PRO_5037615645" evidence="1">
    <location>
        <begin position="30"/>
        <end position="179"/>
    </location>
</feature>
<keyword evidence="4" id="KW-1185">Reference proteome</keyword>
<dbReference type="AlphaFoldDB" id="A0A964TAJ7"/>
<evidence type="ECO:0000259" key="2">
    <source>
        <dbReference type="Pfam" id="PF13590"/>
    </source>
</evidence>
<accession>A0A964TAJ7</accession>
<comment type="caution">
    <text evidence="3">The sequence shown here is derived from an EMBL/GenBank/DDBJ whole genome shotgun (WGS) entry which is preliminary data.</text>
</comment>
<dbReference type="Pfam" id="PF13590">
    <property type="entry name" value="DUF4136"/>
    <property type="match status" value="1"/>
</dbReference>
<protein>
    <submittedName>
        <fullName evidence="3">DUF4136 domain-containing protein</fullName>
    </submittedName>
</protein>
<dbReference type="InterPro" id="IPR025411">
    <property type="entry name" value="DUF4136"/>
</dbReference>
<gene>
    <name evidence="3" type="ORF">GTQ34_05115</name>
</gene>
<dbReference type="RefSeq" id="WP_166522665.1">
    <property type="nucleotide sequence ID" value="NZ_JAAABI010000001.1"/>
</dbReference>
<organism evidence="3 4">
    <name type="scientific">Flagellimonas ochracea</name>
    <dbReference type="NCBI Taxonomy" id="2696472"/>
    <lineage>
        <taxon>Bacteria</taxon>
        <taxon>Pseudomonadati</taxon>
        <taxon>Bacteroidota</taxon>
        <taxon>Flavobacteriia</taxon>
        <taxon>Flavobacteriales</taxon>
        <taxon>Flavobacteriaceae</taxon>
        <taxon>Flagellimonas</taxon>
    </lineage>
</organism>
<evidence type="ECO:0000313" key="3">
    <source>
        <dbReference type="EMBL" id="NAY91294.1"/>
    </source>
</evidence>
<evidence type="ECO:0000256" key="1">
    <source>
        <dbReference type="SAM" id="SignalP"/>
    </source>
</evidence>
<evidence type="ECO:0000313" key="4">
    <source>
        <dbReference type="Proteomes" id="UP000667650"/>
    </source>
</evidence>
<dbReference type="Gene3D" id="3.30.160.670">
    <property type="match status" value="1"/>
</dbReference>
<dbReference type="EMBL" id="JAAABI010000001">
    <property type="protein sequence ID" value="NAY91294.1"/>
    <property type="molecule type" value="Genomic_DNA"/>
</dbReference>
<sequence>MKTTLRILSVFLVLLVTACSSLKVSSETADTADLNKYNFYTVADTEKGFLPNVNPTQKMQLEKAIAEQAAALSTVQNNSGVTGPDVLVSYFVIVDTKQDYNVYTNYYGRRRWQYQITDVDVREYTEGTLIVDFVDAKTKQVVWHGSTTGIINPNSIKLEEKINEAVKAIFDQYKTDQNS</sequence>
<feature type="signal peptide" evidence="1">
    <location>
        <begin position="1"/>
        <end position="29"/>
    </location>
</feature>
<name>A0A964TAJ7_9FLAO</name>
<proteinExistence type="predicted"/>
<dbReference type="PROSITE" id="PS51257">
    <property type="entry name" value="PROKAR_LIPOPROTEIN"/>
    <property type="match status" value="1"/>
</dbReference>
<keyword evidence="1" id="KW-0732">Signal</keyword>